<name>A0A0A9HDD4_ARUDO</name>
<keyword evidence="1" id="KW-0472">Membrane</keyword>
<dbReference type="AlphaFoldDB" id="A0A0A9HDD4"/>
<sequence length="119" mass="14222">MASPCMSKAGYPRLGQRILSMVLYIIVCTIDSFCFIVITLSFDLHISEIRFSEFYQPPMHTSSSQLWHVYESLYIVLHKLWFFFHASFASFFNYIHFTLVWSNWTYNCQFHSLDRKLLL</sequence>
<feature type="transmembrane region" description="Helical" evidence="1">
    <location>
        <begin position="80"/>
        <end position="101"/>
    </location>
</feature>
<accession>A0A0A9HDD4</accession>
<proteinExistence type="predicted"/>
<evidence type="ECO:0000256" key="1">
    <source>
        <dbReference type="SAM" id="Phobius"/>
    </source>
</evidence>
<keyword evidence="1" id="KW-1133">Transmembrane helix</keyword>
<feature type="transmembrane region" description="Helical" evidence="1">
    <location>
        <begin position="21"/>
        <end position="42"/>
    </location>
</feature>
<reference evidence="2" key="2">
    <citation type="journal article" date="2015" name="Data Brief">
        <title>Shoot transcriptome of the giant reed, Arundo donax.</title>
        <authorList>
            <person name="Barrero R.A."/>
            <person name="Guerrero F.D."/>
            <person name="Moolhuijzen P."/>
            <person name="Goolsby J.A."/>
            <person name="Tidwell J."/>
            <person name="Bellgard S.E."/>
            <person name="Bellgard M.I."/>
        </authorList>
    </citation>
    <scope>NUCLEOTIDE SEQUENCE</scope>
    <source>
        <tissue evidence="2">Shoot tissue taken approximately 20 cm above the soil surface</tissue>
    </source>
</reference>
<evidence type="ECO:0000313" key="2">
    <source>
        <dbReference type="EMBL" id="JAE30918.1"/>
    </source>
</evidence>
<keyword evidence="1" id="KW-0812">Transmembrane</keyword>
<reference evidence="2" key="1">
    <citation type="submission" date="2014-09" db="EMBL/GenBank/DDBJ databases">
        <authorList>
            <person name="Magalhaes I.L.F."/>
            <person name="Oliveira U."/>
            <person name="Santos F.R."/>
            <person name="Vidigal T.H.D.A."/>
            <person name="Brescovit A.D."/>
            <person name="Santos A.J."/>
        </authorList>
    </citation>
    <scope>NUCLEOTIDE SEQUENCE</scope>
    <source>
        <tissue evidence="2">Shoot tissue taken approximately 20 cm above the soil surface</tissue>
    </source>
</reference>
<organism evidence="2">
    <name type="scientific">Arundo donax</name>
    <name type="common">Giant reed</name>
    <name type="synonym">Donax arundinaceus</name>
    <dbReference type="NCBI Taxonomy" id="35708"/>
    <lineage>
        <taxon>Eukaryota</taxon>
        <taxon>Viridiplantae</taxon>
        <taxon>Streptophyta</taxon>
        <taxon>Embryophyta</taxon>
        <taxon>Tracheophyta</taxon>
        <taxon>Spermatophyta</taxon>
        <taxon>Magnoliopsida</taxon>
        <taxon>Liliopsida</taxon>
        <taxon>Poales</taxon>
        <taxon>Poaceae</taxon>
        <taxon>PACMAD clade</taxon>
        <taxon>Arundinoideae</taxon>
        <taxon>Arundineae</taxon>
        <taxon>Arundo</taxon>
    </lineage>
</organism>
<dbReference type="EMBL" id="GBRH01166978">
    <property type="protein sequence ID" value="JAE30918.1"/>
    <property type="molecule type" value="Transcribed_RNA"/>
</dbReference>
<protein>
    <submittedName>
        <fullName evidence="2">Uncharacterized protein</fullName>
    </submittedName>
</protein>